<evidence type="ECO:0000256" key="1">
    <source>
        <dbReference type="ARBA" id="ARBA00009437"/>
    </source>
</evidence>
<evidence type="ECO:0000256" key="2">
    <source>
        <dbReference type="ARBA" id="ARBA00023015"/>
    </source>
</evidence>
<dbReference type="Proteomes" id="UP000295351">
    <property type="component" value="Unassembled WGS sequence"/>
</dbReference>
<dbReference type="Pfam" id="PF03466">
    <property type="entry name" value="LysR_substrate"/>
    <property type="match status" value="1"/>
</dbReference>
<dbReference type="GO" id="GO:0006351">
    <property type="term" value="P:DNA-templated transcription"/>
    <property type="evidence" value="ECO:0007669"/>
    <property type="project" value="TreeGrafter"/>
</dbReference>
<dbReference type="SUPFAM" id="SSF53850">
    <property type="entry name" value="Periplasmic binding protein-like II"/>
    <property type="match status" value="1"/>
</dbReference>
<dbReference type="SUPFAM" id="SSF46785">
    <property type="entry name" value="Winged helix' DNA-binding domain"/>
    <property type="match status" value="1"/>
</dbReference>
<organism evidence="6 7">
    <name type="scientific">Shinella granuli</name>
    <dbReference type="NCBI Taxonomy" id="323621"/>
    <lineage>
        <taxon>Bacteria</taxon>
        <taxon>Pseudomonadati</taxon>
        <taxon>Pseudomonadota</taxon>
        <taxon>Alphaproteobacteria</taxon>
        <taxon>Hyphomicrobiales</taxon>
        <taxon>Rhizobiaceae</taxon>
        <taxon>Shinella</taxon>
    </lineage>
</organism>
<dbReference type="EMBL" id="SLVX01000042">
    <property type="protein sequence ID" value="TCN33371.1"/>
    <property type="molecule type" value="Genomic_DNA"/>
</dbReference>
<sequence>MKTCCLAYDIPTIVSSAGKKGKRMDRWQAMRIFVKVAETESFAETARHLHMSAPAVTRAVASLEDLIGARLFVRTTRSVKMTEAGSRYFEDCRRILADIAEAEAAAGGSYATPTGTLSLTASVLFGQMHVLPIVMDYLDTYPAMKAKTLFVDRPVNIVDEGIDVAVRIGRLPDSGLSAIKVGTVRRVICGSPDYFERHGTPNTPADLKDHRIAASTGAWASPEWRFANEQRVTIDATLQCNTNEAAITSARQGWGLTRVLHYQIGPALMAGDLQIVLSEYEEPPIPIHILHPEGRHASAKVRAFVDIAAMRLRENRLLN</sequence>
<dbReference type="GO" id="GO:0043565">
    <property type="term" value="F:sequence-specific DNA binding"/>
    <property type="evidence" value="ECO:0007669"/>
    <property type="project" value="TreeGrafter"/>
</dbReference>
<dbReference type="InterPro" id="IPR000847">
    <property type="entry name" value="LysR_HTH_N"/>
</dbReference>
<keyword evidence="4" id="KW-0804">Transcription</keyword>
<evidence type="ECO:0000256" key="4">
    <source>
        <dbReference type="ARBA" id="ARBA00023163"/>
    </source>
</evidence>
<dbReference type="PANTHER" id="PTHR30537:SF5">
    <property type="entry name" value="HTH-TYPE TRANSCRIPTIONAL ACTIVATOR TTDR-RELATED"/>
    <property type="match status" value="1"/>
</dbReference>
<evidence type="ECO:0000256" key="3">
    <source>
        <dbReference type="ARBA" id="ARBA00023125"/>
    </source>
</evidence>
<comment type="similarity">
    <text evidence="1">Belongs to the LysR transcriptional regulatory family.</text>
</comment>
<dbReference type="CDD" id="cd08471">
    <property type="entry name" value="PBP2_CrgA_like_2"/>
    <property type="match status" value="1"/>
</dbReference>
<accession>A0A4R2BZH2</accession>
<dbReference type="AlphaFoldDB" id="A0A4R2BZH2"/>
<dbReference type="Pfam" id="PF00126">
    <property type="entry name" value="HTH_1"/>
    <property type="match status" value="1"/>
</dbReference>
<keyword evidence="3 6" id="KW-0238">DNA-binding</keyword>
<keyword evidence="2" id="KW-0805">Transcription regulation</keyword>
<dbReference type="GO" id="GO:0003700">
    <property type="term" value="F:DNA-binding transcription factor activity"/>
    <property type="evidence" value="ECO:0007669"/>
    <property type="project" value="InterPro"/>
</dbReference>
<name>A0A4R2BZH2_SHIGR</name>
<dbReference type="InterPro" id="IPR036388">
    <property type="entry name" value="WH-like_DNA-bd_sf"/>
</dbReference>
<evidence type="ECO:0000259" key="5">
    <source>
        <dbReference type="PROSITE" id="PS50931"/>
    </source>
</evidence>
<dbReference type="InterPro" id="IPR058163">
    <property type="entry name" value="LysR-type_TF_proteobact-type"/>
</dbReference>
<dbReference type="FunFam" id="1.10.10.10:FF:000001">
    <property type="entry name" value="LysR family transcriptional regulator"/>
    <property type="match status" value="1"/>
</dbReference>
<evidence type="ECO:0000313" key="6">
    <source>
        <dbReference type="EMBL" id="TCN33371.1"/>
    </source>
</evidence>
<dbReference type="Gene3D" id="3.40.190.290">
    <property type="match status" value="1"/>
</dbReference>
<reference evidence="6 7" key="1">
    <citation type="submission" date="2019-03" db="EMBL/GenBank/DDBJ databases">
        <title>Genomic Encyclopedia of Type Strains, Phase IV (KMG-IV): sequencing the most valuable type-strain genomes for metagenomic binning, comparative biology and taxonomic classification.</title>
        <authorList>
            <person name="Goeker M."/>
        </authorList>
    </citation>
    <scope>NUCLEOTIDE SEQUENCE [LARGE SCALE GENOMIC DNA]</scope>
    <source>
        <strain evidence="6 7">DSM 18401</strain>
    </source>
</reference>
<dbReference type="InterPro" id="IPR005119">
    <property type="entry name" value="LysR_subst-bd"/>
</dbReference>
<dbReference type="PROSITE" id="PS50931">
    <property type="entry name" value="HTH_LYSR"/>
    <property type="match status" value="1"/>
</dbReference>
<dbReference type="PRINTS" id="PR00039">
    <property type="entry name" value="HTHLYSR"/>
</dbReference>
<gene>
    <name evidence="6" type="ORF">EV665_14211</name>
</gene>
<keyword evidence="7" id="KW-1185">Reference proteome</keyword>
<protein>
    <submittedName>
        <fullName evidence="6">DNA-binding transcriptional LysR family regulator</fullName>
    </submittedName>
</protein>
<evidence type="ECO:0000313" key="7">
    <source>
        <dbReference type="Proteomes" id="UP000295351"/>
    </source>
</evidence>
<dbReference type="InterPro" id="IPR036390">
    <property type="entry name" value="WH_DNA-bd_sf"/>
</dbReference>
<dbReference type="Gene3D" id="1.10.10.10">
    <property type="entry name" value="Winged helix-like DNA-binding domain superfamily/Winged helix DNA-binding domain"/>
    <property type="match status" value="1"/>
</dbReference>
<comment type="caution">
    <text evidence="6">The sequence shown here is derived from an EMBL/GenBank/DDBJ whole genome shotgun (WGS) entry which is preliminary data.</text>
</comment>
<feature type="domain" description="HTH lysR-type" evidence="5">
    <location>
        <begin position="25"/>
        <end position="82"/>
    </location>
</feature>
<dbReference type="PANTHER" id="PTHR30537">
    <property type="entry name" value="HTH-TYPE TRANSCRIPTIONAL REGULATOR"/>
    <property type="match status" value="1"/>
</dbReference>
<proteinExistence type="inferred from homology"/>